<comment type="caution">
    <text evidence="1">The sequence shown here is derived from an EMBL/GenBank/DDBJ whole genome shotgun (WGS) entry which is preliminary data.</text>
</comment>
<keyword evidence="2" id="KW-1185">Reference proteome</keyword>
<evidence type="ECO:0000313" key="1">
    <source>
        <dbReference type="EMBL" id="MBM7701358.1"/>
    </source>
</evidence>
<dbReference type="Gene3D" id="3.30.420.40">
    <property type="match status" value="2"/>
</dbReference>
<dbReference type="PANTHER" id="PTHR32432:SF3">
    <property type="entry name" value="ETHANOLAMINE UTILIZATION PROTEIN EUTJ"/>
    <property type="match status" value="1"/>
</dbReference>
<gene>
    <name evidence="1" type="ORF">JOC83_000184</name>
</gene>
<dbReference type="Proteomes" id="UP000809829">
    <property type="component" value="Unassembled WGS sequence"/>
</dbReference>
<protein>
    <submittedName>
        <fullName evidence="1">Type IV pilus assembly protein PilM</fullName>
    </submittedName>
</protein>
<dbReference type="Pfam" id="PF11104">
    <property type="entry name" value="PilM_2"/>
    <property type="match status" value="1"/>
</dbReference>
<proteinExistence type="predicted"/>
<evidence type="ECO:0000313" key="2">
    <source>
        <dbReference type="Proteomes" id="UP000809829"/>
    </source>
</evidence>
<dbReference type="InterPro" id="IPR050696">
    <property type="entry name" value="FtsA/MreB"/>
</dbReference>
<sequence>MVLRLPSFKSKLGNLIIKDHVIRYVELKQTDPLIIGKQQERYLPSGLIENGQILDRQGLLFILEECVQEWGIKRSNVRIVLPDHLVILRPQTLPEKLEEDEIRSYLFMEIGSTIHLPFEDAIFDYVISSQHDEEVDIILFAAPEKLVVSYVDLLQEVTLTASVADLSSLSTYRLCFYRDLVRPTDHYLLLQVDLLSMNVSIFTKHHPVFMRHLALPSTHGAWEMSTYKDGETGLVFKGEKDDLLTEMTAITNEVERIMNFYQYSMNQGNETITKVLVTGDHPYIHDIVQTMDQQLSIPFEFIDVSSRHDEGLLNLSSRYHVAVGLALKEVT</sequence>
<dbReference type="InterPro" id="IPR005883">
    <property type="entry name" value="PilM"/>
</dbReference>
<dbReference type="EMBL" id="JAFBFC010000001">
    <property type="protein sequence ID" value="MBM7701358.1"/>
    <property type="molecule type" value="Genomic_DNA"/>
</dbReference>
<accession>A0ABS2QQ67</accession>
<dbReference type="Gene3D" id="3.30.1490.300">
    <property type="match status" value="1"/>
</dbReference>
<dbReference type="PANTHER" id="PTHR32432">
    <property type="entry name" value="CELL DIVISION PROTEIN FTSA-RELATED"/>
    <property type="match status" value="1"/>
</dbReference>
<dbReference type="RefSeq" id="WP_205182629.1">
    <property type="nucleotide sequence ID" value="NZ_JAFBFC010000001.1"/>
</dbReference>
<organism evidence="1 2">
    <name type="scientific">Priestia iocasae</name>
    <dbReference type="NCBI Taxonomy" id="2291674"/>
    <lineage>
        <taxon>Bacteria</taxon>
        <taxon>Bacillati</taxon>
        <taxon>Bacillota</taxon>
        <taxon>Bacilli</taxon>
        <taxon>Bacillales</taxon>
        <taxon>Bacillaceae</taxon>
        <taxon>Priestia</taxon>
    </lineage>
</organism>
<name>A0ABS2QQ67_9BACI</name>
<reference evidence="1 2" key="1">
    <citation type="submission" date="2021-01" db="EMBL/GenBank/DDBJ databases">
        <title>Genomic Encyclopedia of Type Strains, Phase IV (KMG-IV): sequencing the most valuable type-strain genomes for metagenomic binning, comparative biology and taxonomic classification.</title>
        <authorList>
            <person name="Goeker M."/>
        </authorList>
    </citation>
    <scope>NUCLEOTIDE SEQUENCE [LARGE SCALE GENOMIC DNA]</scope>
    <source>
        <strain evidence="1 2">DSM 104297</strain>
    </source>
</reference>